<dbReference type="Gene3D" id="3.40.50.1580">
    <property type="entry name" value="Nucleoside phosphorylase domain"/>
    <property type="match status" value="1"/>
</dbReference>
<organism evidence="3 4">
    <name type="scientific">Orbilia ellipsospora</name>
    <dbReference type="NCBI Taxonomy" id="2528407"/>
    <lineage>
        <taxon>Eukaryota</taxon>
        <taxon>Fungi</taxon>
        <taxon>Dikarya</taxon>
        <taxon>Ascomycota</taxon>
        <taxon>Pezizomycotina</taxon>
        <taxon>Orbiliomycetes</taxon>
        <taxon>Orbiliales</taxon>
        <taxon>Orbiliaceae</taxon>
        <taxon>Orbilia</taxon>
    </lineage>
</organism>
<name>A0AAV9X699_9PEZI</name>
<comment type="caution">
    <text evidence="3">The sequence shown here is derived from an EMBL/GenBank/DDBJ whole genome shotgun (WGS) entry which is preliminary data.</text>
</comment>
<dbReference type="SUPFAM" id="SSF53167">
    <property type="entry name" value="Purine and uridine phosphorylases"/>
    <property type="match status" value="1"/>
</dbReference>
<dbReference type="AlphaFoldDB" id="A0AAV9X699"/>
<gene>
    <name evidence="3" type="ORF">TWF694_011411</name>
</gene>
<dbReference type="InterPro" id="IPR035994">
    <property type="entry name" value="Nucleoside_phosphorylase_sf"/>
</dbReference>
<sequence>MHTSKSPNEVIPEWEILKSLRQHRMRLWDEIKYQKLDLSQISLSEIERQSYLDLLEDGLRNVMRRRDLDSLLGGGLDETAMDRAHLYLRSLCVLLERNSVNLGPPEFESPERQSTRGYSRLNSLLNFLENTNNRFTLVSGTALKLFQSNSPKDDMKEVERFNDFFDNLTKSPVEDISFSGTKINSGDIEQRKVSDSLTAYFDGLDLLLLQLEDSPDCRKHDVLLRLPDFNADKSPVPSQVSRMELFFSNCRIPSLWLSGQLDVLSFVNHLIEDLDEEGSHEFSAGKQPSSTLKELLERGAFNPWILGYEGTRFSENEKQNLAVTLVESLVIALASGSMIKCWDSDTIYFLAEPNGECQRRNPYALCTTHSQRDLPERSLGNLDNFGLGLKDKDFEKLAKLLLEIKSGFLQEKVPSIDSINREIYKNIESGPYLRAVHDCLVFRRLFQRHSRLKSQRGQKIDALAVAREMISKIINGIRSTRQRKRLFESEDEYDYQIFSNDALSSNSNKSASQYPFLDVYGSPYTSNLQSTHSRKEAPKRVKFKISSDRDAEMANTQQTQFELMAIDTSQTRRPEAYHNSNTQRNPHLHTPSLTREIRNHCEYSHEEGYSSILHKRPCPPAQRSEFQIAIICALSSEADAVECLFDDRWDAEGDIYGKAPGDPNAYSTGLIGRHNVVLAYMPGMGKGSAASVATNCLTSFRNIKLGLVVGICGGVPFRKNREEILLGDVVISTGIIQYDLRRQYPEASARKNTTLDNLSRPSMRIRSLLSKLQTNWSRARFHTKTSEYLGIVQVGLCGTASYPGLAEDRLFDAGYHHKHSASSGCSTCTNYKGIGGRVCEVALEINCDKLGCDRGKLIARARLDAAREILVSGQVCNPKPSIHFGLVASGDTVMKSGQDRDTIGSQEDIIAFEMEGAGVWDIVPCLVIKGVCDYADSHKNKIWQNYAAATAAACTKAFLDHWSESV</sequence>
<feature type="domain" description="Nucleoside phosphorylase" evidence="1">
    <location>
        <begin position="628"/>
        <end position="746"/>
    </location>
</feature>
<accession>A0AAV9X699</accession>
<dbReference type="PANTHER" id="PTHR46082">
    <property type="entry name" value="ATP/GTP-BINDING PROTEIN-RELATED"/>
    <property type="match status" value="1"/>
</dbReference>
<dbReference type="GO" id="GO:0003824">
    <property type="term" value="F:catalytic activity"/>
    <property type="evidence" value="ECO:0007669"/>
    <property type="project" value="InterPro"/>
</dbReference>
<feature type="domain" description="DUF7580" evidence="2">
    <location>
        <begin position="272"/>
        <end position="475"/>
    </location>
</feature>
<evidence type="ECO:0000313" key="3">
    <source>
        <dbReference type="EMBL" id="KAK6537214.1"/>
    </source>
</evidence>
<dbReference type="Pfam" id="PF24476">
    <property type="entry name" value="DUF7580"/>
    <property type="match status" value="1"/>
</dbReference>
<evidence type="ECO:0000313" key="4">
    <source>
        <dbReference type="Proteomes" id="UP001365542"/>
    </source>
</evidence>
<dbReference type="GO" id="GO:0009116">
    <property type="term" value="P:nucleoside metabolic process"/>
    <property type="evidence" value="ECO:0007669"/>
    <property type="project" value="InterPro"/>
</dbReference>
<dbReference type="Proteomes" id="UP001365542">
    <property type="component" value="Unassembled WGS sequence"/>
</dbReference>
<dbReference type="InterPro" id="IPR053137">
    <property type="entry name" value="NLR-like"/>
</dbReference>
<evidence type="ECO:0008006" key="5">
    <source>
        <dbReference type="Google" id="ProtNLM"/>
    </source>
</evidence>
<evidence type="ECO:0000259" key="1">
    <source>
        <dbReference type="Pfam" id="PF01048"/>
    </source>
</evidence>
<keyword evidence="4" id="KW-1185">Reference proteome</keyword>
<protein>
    <recommendedName>
        <fullName evidence="5">Nucleoside phosphorylase domain-containing protein</fullName>
    </recommendedName>
</protein>
<proteinExistence type="predicted"/>
<dbReference type="Pfam" id="PF01048">
    <property type="entry name" value="PNP_UDP_1"/>
    <property type="match status" value="1"/>
</dbReference>
<dbReference type="InterPro" id="IPR056002">
    <property type="entry name" value="DUF7580"/>
</dbReference>
<dbReference type="PANTHER" id="PTHR46082:SF6">
    <property type="entry name" value="AAA+ ATPASE DOMAIN-CONTAINING PROTEIN-RELATED"/>
    <property type="match status" value="1"/>
</dbReference>
<evidence type="ECO:0000259" key="2">
    <source>
        <dbReference type="Pfam" id="PF24476"/>
    </source>
</evidence>
<dbReference type="EMBL" id="JAVHJO010000009">
    <property type="protein sequence ID" value="KAK6537214.1"/>
    <property type="molecule type" value="Genomic_DNA"/>
</dbReference>
<dbReference type="InterPro" id="IPR000845">
    <property type="entry name" value="Nucleoside_phosphorylase_d"/>
</dbReference>
<reference evidence="3 4" key="1">
    <citation type="submission" date="2019-10" db="EMBL/GenBank/DDBJ databases">
        <authorList>
            <person name="Palmer J.M."/>
        </authorList>
    </citation>
    <scope>NUCLEOTIDE SEQUENCE [LARGE SCALE GENOMIC DNA]</scope>
    <source>
        <strain evidence="3 4">TWF694</strain>
    </source>
</reference>